<dbReference type="OMA" id="RWYACET"/>
<dbReference type="OrthoDB" id="3515453at2759"/>
<dbReference type="RefSeq" id="XP_018192293.1">
    <property type="nucleotide sequence ID" value="XM_018329537.1"/>
</dbReference>
<feature type="domain" description="DUF7907" evidence="2">
    <location>
        <begin position="29"/>
        <end position="211"/>
    </location>
</feature>
<dbReference type="AlphaFoldDB" id="A0A165JX84"/>
<protein>
    <recommendedName>
        <fullName evidence="2">DUF7907 domain-containing protein</fullName>
    </recommendedName>
</protein>
<keyword evidence="1" id="KW-0732">Signal</keyword>
<dbReference type="Proteomes" id="UP000076632">
    <property type="component" value="Unassembled WGS sequence"/>
</dbReference>
<name>A0A165JX84_XYLHT</name>
<evidence type="ECO:0000256" key="1">
    <source>
        <dbReference type="SAM" id="SignalP"/>
    </source>
</evidence>
<evidence type="ECO:0000313" key="3">
    <source>
        <dbReference type="EMBL" id="KZF26738.1"/>
    </source>
</evidence>
<dbReference type="EMBL" id="KV407454">
    <property type="protein sequence ID" value="KZF26738.1"/>
    <property type="molecule type" value="Genomic_DNA"/>
</dbReference>
<organism evidence="3 4">
    <name type="scientific">Xylona heveae (strain CBS 132557 / TC161)</name>
    <dbReference type="NCBI Taxonomy" id="1328760"/>
    <lineage>
        <taxon>Eukaryota</taxon>
        <taxon>Fungi</taxon>
        <taxon>Dikarya</taxon>
        <taxon>Ascomycota</taxon>
        <taxon>Pezizomycotina</taxon>
        <taxon>Xylonomycetes</taxon>
        <taxon>Xylonales</taxon>
        <taxon>Xylonaceae</taxon>
        <taxon>Xylona</taxon>
    </lineage>
</organism>
<evidence type="ECO:0000259" key="2">
    <source>
        <dbReference type="Pfam" id="PF25484"/>
    </source>
</evidence>
<accession>A0A165JX84</accession>
<dbReference type="InterPro" id="IPR057229">
    <property type="entry name" value="DUF7907"/>
</dbReference>
<sequence length="214" mass="23280">MRFSLIGASLFGLLAGLTSSAMAQFTNQSAPFYLVVISQNHTINGSALVACHEGAAIEGLCVGGSIATSSPGGIKGVSQYNFNGSSNPYIQNATLGETGLLTYVLRGGNFNESEAMGFATNPASNVALPLFYPGEDNYQLIAFDSHNRLNIQAYVDDRIVPAYSGIENKAYYRWYVCSTYYTGYNYETLAWVYGDHKPQNPTCQKVEVKRVFVN</sequence>
<reference evidence="3 4" key="1">
    <citation type="journal article" date="2016" name="Fungal Biol.">
        <title>The genome of Xylona heveae provides a window into fungal endophytism.</title>
        <authorList>
            <person name="Gazis R."/>
            <person name="Kuo A."/>
            <person name="Riley R."/>
            <person name="LaButti K."/>
            <person name="Lipzen A."/>
            <person name="Lin J."/>
            <person name="Amirebrahimi M."/>
            <person name="Hesse C.N."/>
            <person name="Spatafora J.W."/>
            <person name="Henrissat B."/>
            <person name="Hainaut M."/>
            <person name="Grigoriev I.V."/>
            <person name="Hibbett D.S."/>
        </authorList>
    </citation>
    <scope>NUCLEOTIDE SEQUENCE [LARGE SCALE GENOMIC DNA]</scope>
    <source>
        <strain evidence="3 4">TC161</strain>
    </source>
</reference>
<proteinExistence type="predicted"/>
<dbReference type="Pfam" id="PF25484">
    <property type="entry name" value="DUF7907"/>
    <property type="match status" value="1"/>
</dbReference>
<feature type="chain" id="PRO_5007860378" description="DUF7907 domain-containing protein" evidence="1">
    <location>
        <begin position="24"/>
        <end position="214"/>
    </location>
</feature>
<gene>
    <name evidence="3" type="ORF">L228DRAFT_17820</name>
</gene>
<feature type="signal peptide" evidence="1">
    <location>
        <begin position="1"/>
        <end position="23"/>
    </location>
</feature>
<dbReference type="InParanoid" id="A0A165JX84"/>
<dbReference type="GeneID" id="28894674"/>
<evidence type="ECO:0000313" key="4">
    <source>
        <dbReference type="Proteomes" id="UP000076632"/>
    </source>
</evidence>
<dbReference type="STRING" id="1328760.A0A165JX84"/>
<keyword evidence="4" id="KW-1185">Reference proteome</keyword>